<evidence type="ECO:0000256" key="6">
    <source>
        <dbReference type="PIRNR" id="PIRNR038169"/>
    </source>
</evidence>
<name>A0A4W3JX68_CALMI</name>
<feature type="repeat" description="WD" evidence="7">
    <location>
        <begin position="180"/>
        <end position="221"/>
    </location>
</feature>
<keyword evidence="6" id="KW-0698">rRNA processing</keyword>
<evidence type="ECO:0000256" key="7">
    <source>
        <dbReference type="PROSITE-ProRule" id="PRU00221"/>
    </source>
</evidence>
<dbReference type="SMART" id="SM00320">
    <property type="entry name" value="WD40"/>
    <property type="match status" value="6"/>
</dbReference>
<dbReference type="OMA" id="QAIHPTE"/>
<dbReference type="AlphaFoldDB" id="A0A4W3JX68"/>
<dbReference type="InterPro" id="IPR017422">
    <property type="entry name" value="WDR55"/>
</dbReference>
<protein>
    <recommendedName>
        <fullName evidence="2 6">WD repeat-containing protein 55</fullName>
    </recommendedName>
</protein>
<evidence type="ECO:0000256" key="5">
    <source>
        <dbReference type="ARBA" id="ARBA00023242"/>
    </source>
</evidence>
<evidence type="ECO:0000256" key="4">
    <source>
        <dbReference type="ARBA" id="ARBA00022737"/>
    </source>
</evidence>
<dbReference type="Proteomes" id="UP000314986">
    <property type="component" value="Unassembled WGS sequence"/>
</dbReference>
<comment type="function">
    <text evidence="6">Nucleolar protein that acts as a modulator of rRNA synthesis. Plays a central role during organogenesis.</text>
</comment>
<dbReference type="InterPro" id="IPR015943">
    <property type="entry name" value="WD40/YVTN_repeat-like_dom_sf"/>
</dbReference>
<dbReference type="Ensembl" id="ENSCMIT00000043418.1">
    <property type="protein sequence ID" value="ENSCMIP00000042798.1"/>
    <property type="gene ID" value="ENSCMIG00000017792.1"/>
</dbReference>
<dbReference type="PANTHER" id="PTHR44019:SF20">
    <property type="entry name" value="WD REPEAT-CONTAINING PROTEIN 55"/>
    <property type="match status" value="1"/>
</dbReference>
<reference evidence="10" key="3">
    <citation type="journal article" date="2014" name="Nature">
        <title>Elephant shark genome provides unique insights into gnathostome evolution.</title>
        <authorList>
            <consortium name="International Elephant Shark Genome Sequencing Consortium"/>
            <person name="Venkatesh B."/>
            <person name="Lee A.P."/>
            <person name="Ravi V."/>
            <person name="Maurya A.K."/>
            <person name="Lian M.M."/>
            <person name="Swann J.B."/>
            <person name="Ohta Y."/>
            <person name="Flajnik M.F."/>
            <person name="Sutoh Y."/>
            <person name="Kasahara M."/>
            <person name="Hoon S."/>
            <person name="Gangu V."/>
            <person name="Roy S.W."/>
            <person name="Irimia M."/>
            <person name="Korzh V."/>
            <person name="Kondrychyn I."/>
            <person name="Lim Z.W."/>
            <person name="Tay B.H."/>
            <person name="Tohari S."/>
            <person name="Kong K.W."/>
            <person name="Ho S."/>
            <person name="Lorente-Galdos B."/>
            <person name="Quilez J."/>
            <person name="Marques-Bonet T."/>
            <person name="Raney B.J."/>
            <person name="Ingham P.W."/>
            <person name="Tay A."/>
            <person name="Hillier L.W."/>
            <person name="Minx P."/>
            <person name="Boehm T."/>
            <person name="Wilson R.K."/>
            <person name="Brenner S."/>
            <person name="Warren W.C."/>
        </authorList>
    </citation>
    <scope>NUCLEOTIDE SEQUENCE [LARGE SCALE GENOMIC DNA]</scope>
</reference>
<feature type="repeat" description="WD" evidence="7">
    <location>
        <begin position="139"/>
        <end position="179"/>
    </location>
</feature>
<dbReference type="GeneTree" id="ENSGT00940000153727"/>
<dbReference type="Gene3D" id="2.130.10.10">
    <property type="entry name" value="YVTN repeat-like/Quinoprotein amine dehydrogenase"/>
    <property type="match status" value="2"/>
</dbReference>
<dbReference type="PROSITE" id="PS50082">
    <property type="entry name" value="WD_REPEATS_2"/>
    <property type="match status" value="2"/>
</dbReference>
<dbReference type="PANTHER" id="PTHR44019">
    <property type="entry name" value="WD REPEAT-CONTAINING PROTEIN 55"/>
    <property type="match status" value="1"/>
</dbReference>
<proteinExistence type="inferred from homology"/>
<evidence type="ECO:0000313" key="10">
    <source>
        <dbReference type="Proteomes" id="UP000314986"/>
    </source>
</evidence>
<dbReference type="InterPro" id="IPR036322">
    <property type="entry name" value="WD40_repeat_dom_sf"/>
</dbReference>
<feature type="region of interest" description="Disordered" evidence="8">
    <location>
        <begin position="1"/>
        <end position="48"/>
    </location>
</feature>
<keyword evidence="5 6" id="KW-0539">Nucleus</keyword>
<accession>A0A4W3JX68</accession>
<dbReference type="SUPFAM" id="SSF50978">
    <property type="entry name" value="WD40 repeat-like"/>
    <property type="match status" value="1"/>
</dbReference>
<reference evidence="9" key="4">
    <citation type="submission" date="2025-08" db="UniProtKB">
        <authorList>
            <consortium name="Ensembl"/>
        </authorList>
    </citation>
    <scope>IDENTIFICATION</scope>
</reference>
<evidence type="ECO:0000256" key="1">
    <source>
        <dbReference type="ARBA" id="ARBA00007625"/>
    </source>
</evidence>
<evidence type="ECO:0000256" key="3">
    <source>
        <dbReference type="ARBA" id="ARBA00022574"/>
    </source>
</evidence>
<sequence length="400" mass="44421">SASPPCKTEAEKIHVNSRESEDEEEAAPQEEDDSDTEEPKEPRIRETPEDLIFEATVNTVAFHPNRDLIAAGDLDGDVYVVSYSCVEGGNQELWSSGHHLKSCRKLDFSSDGQQLFTVSKDKSIHIHNVEGGKLVTRIPKAHSAAINSLLLIDENMFATGDDVGMLKVWDLRRGSSFMEMKNHHDYITDITIDSDKKILVTTSGDGTMCAFNIKQRRFIVQSECQEADLTSVALMKYGTKVACSSNQGLIYLFNWDGFGATSDRFAMRGESIDCIIPITENILCAACMDGVIRAVNILPNRVIGSVGQHPGESIEQIAKSHEENFLASCAHDQKVKFWDISDLHDMVVSDYRKRKKRGQLKSLSKKAFGSGQDFFSDLVEKEAEVDKAEPEEAKSDSDSD</sequence>
<dbReference type="InterPro" id="IPR050505">
    <property type="entry name" value="WDR55/POC1"/>
</dbReference>
<reference evidence="9" key="5">
    <citation type="submission" date="2025-09" db="UniProtKB">
        <authorList>
            <consortium name="Ensembl"/>
        </authorList>
    </citation>
    <scope>IDENTIFICATION</scope>
</reference>
<comment type="similarity">
    <text evidence="1 6">Belongs to the WD repeat WDR55 family.</text>
</comment>
<evidence type="ECO:0000256" key="2">
    <source>
        <dbReference type="ARBA" id="ARBA00021188"/>
    </source>
</evidence>
<gene>
    <name evidence="9" type="primary">wdr55</name>
</gene>
<keyword evidence="3 6" id="KW-0853">WD repeat</keyword>
<organism evidence="9 10">
    <name type="scientific">Callorhinchus milii</name>
    <name type="common">Ghost shark</name>
    <dbReference type="NCBI Taxonomy" id="7868"/>
    <lineage>
        <taxon>Eukaryota</taxon>
        <taxon>Metazoa</taxon>
        <taxon>Chordata</taxon>
        <taxon>Craniata</taxon>
        <taxon>Vertebrata</taxon>
        <taxon>Chondrichthyes</taxon>
        <taxon>Holocephali</taxon>
        <taxon>Chimaeriformes</taxon>
        <taxon>Callorhinchidae</taxon>
        <taxon>Callorhinchus</taxon>
    </lineage>
</organism>
<reference evidence="10" key="1">
    <citation type="journal article" date="2006" name="Science">
        <title>Ancient noncoding elements conserved in the human genome.</title>
        <authorList>
            <person name="Venkatesh B."/>
            <person name="Kirkness E.F."/>
            <person name="Loh Y.H."/>
            <person name="Halpern A.L."/>
            <person name="Lee A.P."/>
            <person name="Johnson J."/>
            <person name="Dandona N."/>
            <person name="Viswanathan L.D."/>
            <person name="Tay A."/>
            <person name="Venter J.C."/>
            <person name="Strausberg R.L."/>
            <person name="Brenner S."/>
        </authorList>
    </citation>
    <scope>NUCLEOTIDE SEQUENCE [LARGE SCALE GENOMIC DNA]</scope>
</reference>
<feature type="compositionally biased region" description="Acidic residues" evidence="8">
    <location>
        <begin position="20"/>
        <end position="36"/>
    </location>
</feature>
<keyword evidence="10" id="KW-1185">Reference proteome</keyword>
<comment type="subcellular location">
    <subcellularLocation>
        <location evidence="6">Nucleus</location>
        <location evidence="6">Nucleolus</location>
    </subcellularLocation>
</comment>
<feature type="compositionally biased region" description="Basic and acidic residues" evidence="8">
    <location>
        <begin position="8"/>
        <end position="19"/>
    </location>
</feature>
<dbReference type="PIRSF" id="PIRSF038169">
    <property type="entry name" value="WD_repeat_p55"/>
    <property type="match status" value="1"/>
</dbReference>
<dbReference type="Pfam" id="PF24796">
    <property type="entry name" value="WDR55"/>
    <property type="match status" value="1"/>
</dbReference>
<reference evidence="10" key="2">
    <citation type="journal article" date="2007" name="PLoS Biol.">
        <title>Survey sequencing and comparative analysis of the elephant shark (Callorhinchus milii) genome.</title>
        <authorList>
            <person name="Venkatesh B."/>
            <person name="Kirkness E.F."/>
            <person name="Loh Y.H."/>
            <person name="Halpern A.L."/>
            <person name="Lee A.P."/>
            <person name="Johnson J."/>
            <person name="Dandona N."/>
            <person name="Viswanathan L.D."/>
            <person name="Tay A."/>
            <person name="Venter J.C."/>
            <person name="Strausberg R.L."/>
            <person name="Brenner S."/>
        </authorList>
    </citation>
    <scope>NUCLEOTIDE SEQUENCE [LARGE SCALE GENOMIC DNA]</scope>
</reference>
<evidence type="ECO:0000313" key="9">
    <source>
        <dbReference type="Ensembl" id="ENSCMIP00000042798.1"/>
    </source>
</evidence>
<dbReference type="InterPro" id="IPR001680">
    <property type="entry name" value="WD40_rpt"/>
</dbReference>
<evidence type="ECO:0000256" key="8">
    <source>
        <dbReference type="SAM" id="MobiDB-lite"/>
    </source>
</evidence>
<keyword evidence="4" id="KW-0677">Repeat</keyword>
<feature type="compositionally biased region" description="Basic and acidic residues" evidence="8">
    <location>
        <begin position="37"/>
        <end position="48"/>
    </location>
</feature>